<protein>
    <submittedName>
        <fullName evidence="2">Extracellular protein</fullName>
    </submittedName>
</protein>
<accession>A0A0R1UT68</accession>
<dbReference type="Proteomes" id="UP000051580">
    <property type="component" value="Unassembled WGS sequence"/>
</dbReference>
<dbReference type="STRING" id="1423753.FD28_GL001595"/>
<dbReference type="InterPro" id="IPR003343">
    <property type="entry name" value="Big_2"/>
</dbReference>
<gene>
    <name evidence="2" type="ORF">FD28_GL001595</name>
</gene>
<dbReference type="SUPFAM" id="SSF49373">
    <property type="entry name" value="Invasin/intimin cell-adhesion fragments"/>
    <property type="match status" value="1"/>
</dbReference>
<dbReference type="Gene3D" id="2.60.40.1080">
    <property type="match status" value="1"/>
</dbReference>
<dbReference type="Pfam" id="PF13731">
    <property type="entry name" value="WxL"/>
    <property type="match status" value="1"/>
</dbReference>
<sequence length="446" mass="47016">MSIMGINLAGGFTQEPIDSNDVSGSSVTLSAKGTRNILEALSNPFGSRKFVWWESTDGGTTYSKVGSNSQTYQFTAPSVSKTTPLYFQCEYDFTGIGFFYSEWSRIATVNVSPNRIPATGIHVTSDSPGLYNGESTTVHAALTPTTATDPITWTSSNPGLASVDEYGNVIAADTSSSTSGTANDHGIVTITGAVNGHKDSVKIMIGALQDVSVNEGKDATFTLKDLPSGMSVADWYRVDQDGTVTSLDTTSNSYTINKASVLGDNGTSYYATLNYTINGSTKSVNTNAALLTVNKSGLLSLTAVPSFNFGTIDVATLIQGDATLDNMDTTTTGSAHDGNDNGELTIFDSRTTGGNWTLTASLAPFTLANTGGGHLGAVNLDLYDPTARLDENVPSNNMATKIYTSSDYDGQTFDVTNSQLDFTQDSQVISGDYESIITWTLSVAPS</sequence>
<evidence type="ECO:0000313" key="3">
    <source>
        <dbReference type="Proteomes" id="UP000051580"/>
    </source>
</evidence>
<reference evidence="2 3" key="1">
    <citation type="journal article" date="2015" name="Genome Announc.">
        <title>Expanding the biotechnology potential of lactobacilli through comparative genomics of 213 strains and associated genera.</title>
        <authorList>
            <person name="Sun Z."/>
            <person name="Harris H.M."/>
            <person name="McCann A."/>
            <person name="Guo C."/>
            <person name="Argimon S."/>
            <person name="Zhang W."/>
            <person name="Yang X."/>
            <person name="Jeffery I.B."/>
            <person name="Cooney J.C."/>
            <person name="Kagawa T.F."/>
            <person name="Liu W."/>
            <person name="Song Y."/>
            <person name="Salvetti E."/>
            <person name="Wrobel A."/>
            <person name="Rasinkangas P."/>
            <person name="Parkhill J."/>
            <person name="Rea M.C."/>
            <person name="O'Sullivan O."/>
            <person name="Ritari J."/>
            <person name="Douillard F.P."/>
            <person name="Paul Ross R."/>
            <person name="Yang R."/>
            <person name="Briner A.E."/>
            <person name="Felis G.E."/>
            <person name="de Vos W.M."/>
            <person name="Barrangou R."/>
            <person name="Klaenhammer T.R."/>
            <person name="Caufield P.W."/>
            <person name="Cui Y."/>
            <person name="Zhang H."/>
            <person name="O'Toole P.W."/>
        </authorList>
    </citation>
    <scope>NUCLEOTIDE SEQUENCE [LARGE SCALE GENOMIC DNA]</scope>
    <source>
        <strain evidence="2 3">DSM 16381</strain>
    </source>
</reference>
<comment type="caution">
    <text evidence="2">The sequence shown here is derived from an EMBL/GenBank/DDBJ whole genome shotgun (WGS) entry which is preliminary data.</text>
</comment>
<keyword evidence="3" id="KW-1185">Reference proteome</keyword>
<dbReference type="InterPro" id="IPR008964">
    <property type="entry name" value="Invasin/intimin_cell_adhesion"/>
</dbReference>
<proteinExistence type="predicted"/>
<feature type="domain" description="BIG2" evidence="1">
    <location>
        <begin position="117"/>
        <end position="202"/>
    </location>
</feature>
<dbReference type="Pfam" id="PF02368">
    <property type="entry name" value="Big_2"/>
    <property type="match status" value="1"/>
</dbReference>
<evidence type="ECO:0000259" key="1">
    <source>
        <dbReference type="SMART" id="SM00635"/>
    </source>
</evidence>
<organism evidence="2 3">
    <name type="scientific">Levilactobacillus hammesii DSM 16381</name>
    <dbReference type="NCBI Taxonomy" id="1423753"/>
    <lineage>
        <taxon>Bacteria</taxon>
        <taxon>Bacillati</taxon>
        <taxon>Bacillota</taxon>
        <taxon>Bacilli</taxon>
        <taxon>Lactobacillales</taxon>
        <taxon>Lactobacillaceae</taxon>
        <taxon>Levilactobacillus</taxon>
    </lineage>
</organism>
<dbReference type="PATRIC" id="fig|1423753.3.peg.1658"/>
<dbReference type="AlphaFoldDB" id="A0A0R1UT68"/>
<dbReference type="InterPro" id="IPR027994">
    <property type="entry name" value="WxL_dom"/>
</dbReference>
<dbReference type="EMBL" id="AZFS01000066">
    <property type="protein sequence ID" value="KRL93147.1"/>
    <property type="molecule type" value="Genomic_DNA"/>
</dbReference>
<name>A0A0R1UT68_9LACO</name>
<evidence type="ECO:0000313" key="2">
    <source>
        <dbReference type="EMBL" id="KRL93147.1"/>
    </source>
</evidence>
<dbReference type="SMART" id="SM00635">
    <property type="entry name" value="BID_2"/>
    <property type="match status" value="1"/>
</dbReference>